<dbReference type="Proteomes" id="UP000248764">
    <property type="component" value="Unassembled WGS sequence"/>
</dbReference>
<dbReference type="RefSeq" id="WP_111253754.1">
    <property type="nucleotide sequence ID" value="NZ_POTW01000010.1"/>
</dbReference>
<dbReference type="EMBL" id="POTW01000010">
    <property type="protein sequence ID" value="PZF85128.1"/>
    <property type="molecule type" value="Genomic_DNA"/>
</dbReference>
<accession>A0A2W2BZ40</accession>
<protein>
    <recommendedName>
        <fullName evidence="1">Glyoxalase/fosfomycin resistance/dioxygenase domain-containing protein</fullName>
    </recommendedName>
</protein>
<dbReference type="Gene3D" id="3.10.180.10">
    <property type="entry name" value="2,3-Dihydroxybiphenyl 1,2-Dioxygenase, domain 1"/>
    <property type="match status" value="1"/>
</dbReference>
<gene>
    <name evidence="2" type="ORF">C1I92_06000</name>
</gene>
<dbReference type="SUPFAM" id="SSF54593">
    <property type="entry name" value="Glyoxalase/Bleomycin resistance protein/Dihydroxybiphenyl dioxygenase"/>
    <property type="match status" value="1"/>
</dbReference>
<organism evidence="2 3">
    <name type="scientific">Jiangella anatolica</name>
    <dbReference type="NCBI Taxonomy" id="2670374"/>
    <lineage>
        <taxon>Bacteria</taxon>
        <taxon>Bacillati</taxon>
        <taxon>Actinomycetota</taxon>
        <taxon>Actinomycetes</taxon>
        <taxon>Jiangellales</taxon>
        <taxon>Jiangellaceae</taxon>
        <taxon>Jiangella</taxon>
    </lineage>
</organism>
<dbReference type="InterPro" id="IPR004360">
    <property type="entry name" value="Glyas_Fos-R_dOase_dom"/>
</dbReference>
<proteinExistence type="predicted"/>
<sequence>MSTLLNPYIAFRDNARQALEFYQSVFGGDLRLNTFGEIGGSDDPSEASKIMHGQLEAANDLVLMAADTPAGMEHTPGGNISISLSGDDEDTLRGYWEGLSGSGTVTEPLTQAPWGDTFGMCVDQFGVAWMVNITGQQPPQ</sequence>
<keyword evidence="3" id="KW-1185">Reference proteome</keyword>
<evidence type="ECO:0000313" key="2">
    <source>
        <dbReference type="EMBL" id="PZF85128.1"/>
    </source>
</evidence>
<dbReference type="InterPro" id="IPR029068">
    <property type="entry name" value="Glyas_Bleomycin-R_OHBP_Dase"/>
</dbReference>
<comment type="caution">
    <text evidence="2">The sequence shown here is derived from an EMBL/GenBank/DDBJ whole genome shotgun (WGS) entry which is preliminary data.</text>
</comment>
<dbReference type="InterPro" id="IPR028973">
    <property type="entry name" value="PhnB-like"/>
</dbReference>
<dbReference type="Pfam" id="PF00903">
    <property type="entry name" value="Glyoxalase"/>
    <property type="match status" value="1"/>
</dbReference>
<dbReference type="PANTHER" id="PTHR33990:SF1">
    <property type="entry name" value="PROTEIN YJDN"/>
    <property type="match status" value="1"/>
</dbReference>
<dbReference type="PANTHER" id="PTHR33990">
    <property type="entry name" value="PROTEIN YJDN-RELATED"/>
    <property type="match status" value="1"/>
</dbReference>
<feature type="domain" description="Glyoxalase/fosfomycin resistance/dioxygenase" evidence="1">
    <location>
        <begin position="6"/>
        <end position="131"/>
    </location>
</feature>
<name>A0A2W2BZ40_9ACTN</name>
<evidence type="ECO:0000313" key="3">
    <source>
        <dbReference type="Proteomes" id="UP000248764"/>
    </source>
</evidence>
<reference evidence="2 3" key="1">
    <citation type="submission" date="2018-01" db="EMBL/GenBank/DDBJ databases">
        <title>Draft genome sequence of Jiangella sp. GTF31.</title>
        <authorList>
            <person name="Sahin N."/>
            <person name="Ay H."/>
            <person name="Saygin H."/>
        </authorList>
    </citation>
    <scope>NUCLEOTIDE SEQUENCE [LARGE SCALE GENOMIC DNA]</scope>
    <source>
        <strain evidence="2 3">GTF31</strain>
    </source>
</reference>
<dbReference type="CDD" id="cd06588">
    <property type="entry name" value="PhnB_like"/>
    <property type="match status" value="1"/>
</dbReference>
<evidence type="ECO:0000259" key="1">
    <source>
        <dbReference type="Pfam" id="PF00903"/>
    </source>
</evidence>
<dbReference type="AlphaFoldDB" id="A0A2W2BZ40"/>